<evidence type="ECO:0000256" key="9">
    <source>
        <dbReference type="SAM" id="MobiDB-lite"/>
    </source>
</evidence>
<organism evidence="11 12">
    <name type="scientific">Thlaspi arvense</name>
    <name type="common">Field penny-cress</name>
    <dbReference type="NCBI Taxonomy" id="13288"/>
    <lineage>
        <taxon>Eukaryota</taxon>
        <taxon>Viridiplantae</taxon>
        <taxon>Streptophyta</taxon>
        <taxon>Embryophyta</taxon>
        <taxon>Tracheophyta</taxon>
        <taxon>Spermatophyta</taxon>
        <taxon>Magnoliopsida</taxon>
        <taxon>eudicotyledons</taxon>
        <taxon>Gunneridae</taxon>
        <taxon>Pentapetalae</taxon>
        <taxon>rosids</taxon>
        <taxon>malvids</taxon>
        <taxon>Brassicales</taxon>
        <taxon>Brassicaceae</taxon>
        <taxon>Thlaspideae</taxon>
        <taxon>Thlaspi</taxon>
    </lineage>
</organism>
<evidence type="ECO:0000313" key="11">
    <source>
        <dbReference type="EMBL" id="CAH2038275.1"/>
    </source>
</evidence>
<evidence type="ECO:0000313" key="12">
    <source>
        <dbReference type="Proteomes" id="UP000836841"/>
    </source>
</evidence>
<dbReference type="GO" id="GO:0005516">
    <property type="term" value="F:calmodulin binding"/>
    <property type="evidence" value="ECO:0007669"/>
    <property type="project" value="UniProtKB-KW"/>
</dbReference>
<dbReference type="AlphaFoldDB" id="A0AAU9RDP6"/>
<evidence type="ECO:0000256" key="7">
    <source>
        <dbReference type="ARBA" id="ARBA00023136"/>
    </source>
</evidence>
<comment type="similarity">
    <text evidence="2">Belongs to the MLO family.</text>
</comment>
<keyword evidence="8" id="KW-0568">Pathogenesis-related protein</keyword>
<keyword evidence="7 10" id="KW-0472">Membrane</keyword>
<dbReference type="InterPro" id="IPR004326">
    <property type="entry name" value="Mlo"/>
</dbReference>
<keyword evidence="4" id="KW-0611">Plant defense</keyword>
<keyword evidence="3 10" id="KW-0812">Transmembrane</keyword>
<evidence type="ECO:0000256" key="10">
    <source>
        <dbReference type="SAM" id="Phobius"/>
    </source>
</evidence>
<evidence type="ECO:0000256" key="6">
    <source>
        <dbReference type="ARBA" id="ARBA00022989"/>
    </source>
</evidence>
<dbReference type="PANTHER" id="PTHR31942">
    <property type="entry name" value="MLO-LIKE PROTEIN 1"/>
    <property type="match status" value="1"/>
</dbReference>
<feature type="transmembrane region" description="Helical" evidence="10">
    <location>
        <begin position="58"/>
        <end position="79"/>
    </location>
</feature>
<dbReference type="EMBL" id="OU466857">
    <property type="protein sequence ID" value="CAH2038275.1"/>
    <property type="molecule type" value="Genomic_DNA"/>
</dbReference>
<dbReference type="Proteomes" id="UP000836841">
    <property type="component" value="Chromosome 1"/>
</dbReference>
<sequence>MANQVKERTLEQTSTWAVAVVCFVLLFISIVLEHSIHKIGSWFKRKHKKALYEALEKVKAELMLLGFISLLLTIGQTPISNICISEKVASTMHPCSRAEEDRKYGKKDTGKKEDDEEKSGRRLLLELAESYIPRRSLATKGYDKCANKGKVAFVSAYGIHQLHIFIFVLAVVHVIYCIVTYALGKTKMRRWKQWENETKTIEYQYSNGISREVQVCEGHIFWEKTSQFLEQDECYAMDSVFFQTVLWICHQS</sequence>
<reference evidence="11 12" key="1">
    <citation type="submission" date="2022-03" db="EMBL/GenBank/DDBJ databases">
        <authorList>
            <person name="Nunn A."/>
            <person name="Chopra R."/>
            <person name="Nunn A."/>
            <person name="Contreras Garrido A."/>
        </authorList>
    </citation>
    <scope>NUCLEOTIDE SEQUENCE [LARGE SCALE GENOMIC DNA]</scope>
</reference>
<dbReference type="GO" id="GO:0016020">
    <property type="term" value="C:membrane"/>
    <property type="evidence" value="ECO:0007669"/>
    <property type="project" value="UniProtKB-SubCell"/>
</dbReference>
<dbReference type="GO" id="GO:0006952">
    <property type="term" value="P:defense response"/>
    <property type="evidence" value="ECO:0007669"/>
    <property type="project" value="UniProtKB-KW"/>
</dbReference>
<dbReference type="PANTHER" id="PTHR31942:SF86">
    <property type="entry name" value="MLO-LIKE PROTEIN 2"/>
    <property type="match status" value="1"/>
</dbReference>
<evidence type="ECO:0008006" key="13">
    <source>
        <dbReference type="Google" id="ProtNLM"/>
    </source>
</evidence>
<comment type="subcellular location">
    <subcellularLocation>
        <location evidence="1">Membrane</location>
        <topology evidence="1">Multi-pass membrane protein</topology>
    </subcellularLocation>
</comment>
<evidence type="ECO:0000256" key="1">
    <source>
        <dbReference type="ARBA" id="ARBA00004141"/>
    </source>
</evidence>
<protein>
    <recommendedName>
        <fullName evidence="13">MLO1</fullName>
    </recommendedName>
</protein>
<dbReference type="Pfam" id="PF03094">
    <property type="entry name" value="Mlo"/>
    <property type="match status" value="1"/>
</dbReference>
<feature type="region of interest" description="Disordered" evidence="9">
    <location>
        <begin position="99"/>
        <end position="118"/>
    </location>
</feature>
<feature type="transmembrane region" description="Helical" evidence="10">
    <location>
        <begin position="16"/>
        <end position="37"/>
    </location>
</feature>
<accession>A0AAU9RDP6</accession>
<gene>
    <name evidence="11" type="ORF">TAV2_LOCUS3211</name>
</gene>
<evidence type="ECO:0000256" key="3">
    <source>
        <dbReference type="ARBA" id="ARBA00022692"/>
    </source>
</evidence>
<name>A0AAU9RDP6_THLAR</name>
<proteinExistence type="inferred from homology"/>
<evidence type="ECO:0000256" key="5">
    <source>
        <dbReference type="ARBA" id="ARBA00022860"/>
    </source>
</evidence>
<keyword evidence="5" id="KW-0112">Calmodulin-binding</keyword>
<feature type="transmembrane region" description="Helical" evidence="10">
    <location>
        <begin position="162"/>
        <end position="183"/>
    </location>
</feature>
<keyword evidence="6 10" id="KW-1133">Transmembrane helix</keyword>
<evidence type="ECO:0000256" key="2">
    <source>
        <dbReference type="ARBA" id="ARBA00006574"/>
    </source>
</evidence>
<evidence type="ECO:0000256" key="4">
    <source>
        <dbReference type="ARBA" id="ARBA00022821"/>
    </source>
</evidence>
<evidence type="ECO:0000256" key="8">
    <source>
        <dbReference type="ARBA" id="ARBA00023265"/>
    </source>
</evidence>
<keyword evidence="12" id="KW-1185">Reference proteome</keyword>